<evidence type="ECO:0000313" key="7">
    <source>
        <dbReference type="EMBL" id="GEL20103.1"/>
    </source>
</evidence>
<comment type="catalytic activity">
    <reaction evidence="6">
        <text>a 4-saturated-(3S)-3-hydroxyacyl-CoA = a (3E)-enoyl-CoA + H2O</text>
        <dbReference type="Rhea" id="RHEA:20724"/>
        <dbReference type="ChEBI" id="CHEBI:15377"/>
        <dbReference type="ChEBI" id="CHEBI:58521"/>
        <dbReference type="ChEBI" id="CHEBI:137480"/>
        <dbReference type="EC" id="4.2.1.17"/>
    </reaction>
</comment>
<keyword evidence="4" id="KW-0456">Lyase</keyword>
<comment type="catalytic activity">
    <reaction evidence="5">
        <text>a (3S)-3-hydroxyacyl-CoA = a (2E)-enoyl-CoA + H2O</text>
        <dbReference type="Rhea" id="RHEA:16105"/>
        <dbReference type="ChEBI" id="CHEBI:15377"/>
        <dbReference type="ChEBI" id="CHEBI:57318"/>
        <dbReference type="ChEBI" id="CHEBI:58856"/>
        <dbReference type="EC" id="4.2.1.17"/>
    </reaction>
</comment>
<dbReference type="PANTHER" id="PTHR11941:SF169">
    <property type="entry name" value="(7AS)-7A-METHYL-1,5-DIOXO-2,3,5,6,7,7A-HEXAHYDRO-1H-INDENE-CARBOXYL-COA HYDROLASE"/>
    <property type="match status" value="1"/>
</dbReference>
<reference evidence="7 8" key="1">
    <citation type="submission" date="2019-07" db="EMBL/GenBank/DDBJ databases">
        <title>Whole genome shotgun sequence of Pseudonocardia asaccharolytica NBRC 16224.</title>
        <authorList>
            <person name="Hosoyama A."/>
            <person name="Uohara A."/>
            <person name="Ohji S."/>
            <person name="Ichikawa N."/>
        </authorList>
    </citation>
    <scope>NUCLEOTIDE SEQUENCE [LARGE SCALE GENOMIC DNA]</scope>
    <source>
        <strain evidence="7 8">NBRC 16224</strain>
    </source>
</reference>
<dbReference type="FunFam" id="3.90.226.10:FF:000009">
    <property type="entry name" value="Carnitinyl-CoA dehydratase"/>
    <property type="match status" value="1"/>
</dbReference>
<evidence type="ECO:0000256" key="4">
    <source>
        <dbReference type="ARBA" id="ARBA00023239"/>
    </source>
</evidence>
<keyword evidence="8" id="KW-1185">Reference proteome</keyword>
<dbReference type="Pfam" id="PF00378">
    <property type="entry name" value="ECH_1"/>
    <property type="match status" value="1"/>
</dbReference>
<dbReference type="EC" id="4.2.1.17" evidence="2"/>
<dbReference type="Proteomes" id="UP000321328">
    <property type="component" value="Unassembled WGS sequence"/>
</dbReference>
<protein>
    <recommendedName>
        <fullName evidence="2">enoyl-CoA hydratase</fullName>
        <ecNumber evidence="2">4.2.1.17</ecNumber>
    </recommendedName>
</protein>
<dbReference type="CDD" id="cd06558">
    <property type="entry name" value="crotonase-like"/>
    <property type="match status" value="1"/>
</dbReference>
<proteinExistence type="inferred from homology"/>
<dbReference type="InterPro" id="IPR029045">
    <property type="entry name" value="ClpP/crotonase-like_dom_sf"/>
</dbReference>
<dbReference type="Gene3D" id="1.10.12.10">
    <property type="entry name" value="Lyase 2-enoyl-coa Hydratase, Chain A, domain 2"/>
    <property type="match status" value="1"/>
</dbReference>
<gene>
    <name evidence="7" type="primary">paaG</name>
    <name evidence="7" type="ORF">PA7_39400</name>
</gene>
<comment type="similarity">
    <text evidence="1">Belongs to the enoyl-CoA hydratase/isomerase family.</text>
</comment>
<organism evidence="7 8">
    <name type="scientific">Pseudonocardia asaccharolytica DSM 44247 = NBRC 16224</name>
    <dbReference type="NCBI Taxonomy" id="1123024"/>
    <lineage>
        <taxon>Bacteria</taxon>
        <taxon>Bacillati</taxon>
        <taxon>Actinomycetota</taxon>
        <taxon>Actinomycetes</taxon>
        <taxon>Pseudonocardiales</taxon>
        <taxon>Pseudonocardiaceae</taxon>
        <taxon>Pseudonocardia</taxon>
    </lineage>
</organism>
<evidence type="ECO:0000313" key="8">
    <source>
        <dbReference type="Proteomes" id="UP000321328"/>
    </source>
</evidence>
<dbReference type="EMBL" id="BJVI01000057">
    <property type="protein sequence ID" value="GEL20103.1"/>
    <property type="molecule type" value="Genomic_DNA"/>
</dbReference>
<accession>A0A511D6L5</accession>
<sequence length="262" mass="27567">MRGVTEFVSLEVDNGVGTIRLDRPPMNALNRQMQEELLELAAEATRRDDIRAVVVYGGEKVFAAGADVKEMSTMSYVDMAPVARRLSAGLGAISTIPKPTIAAVTGYALGGGLEVALSTDRRIVGDNAKFGVPEILLGIIPGGGGTQRLARLIGPARAKDMVYTGRFVDAQEALAIGLVDEVVPADQVYSRALEYAGQFANGPALAYAAAKKAIDGGLDTDLRTGLDIESDVFAGLFATEDRTIGMQSFIENGPGKASFTGR</sequence>
<dbReference type="SUPFAM" id="SSF52096">
    <property type="entry name" value="ClpP/crotonase"/>
    <property type="match status" value="1"/>
</dbReference>
<evidence type="ECO:0000256" key="5">
    <source>
        <dbReference type="ARBA" id="ARBA00023709"/>
    </source>
</evidence>
<dbReference type="PANTHER" id="PTHR11941">
    <property type="entry name" value="ENOYL-COA HYDRATASE-RELATED"/>
    <property type="match status" value="1"/>
</dbReference>
<dbReference type="GO" id="GO:0004300">
    <property type="term" value="F:enoyl-CoA hydratase activity"/>
    <property type="evidence" value="ECO:0007669"/>
    <property type="project" value="UniProtKB-EC"/>
</dbReference>
<dbReference type="STRING" id="1123024.GCA_000423625_03432"/>
<dbReference type="Gene3D" id="3.90.226.10">
    <property type="entry name" value="2-enoyl-CoA Hydratase, Chain A, domain 1"/>
    <property type="match status" value="1"/>
</dbReference>
<evidence type="ECO:0000256" key="2">
    <source>
        <dbReference type="ARBA" id="ARBA00012076"/>
    </source>
</evidence>
<dbReference type="InterPro" id="IPR001753">
    <property type="entry name" value="Enoyl-CoA_hydra/iso"/>
</dbReference>
<dbReference type="AlphaFoldDB" id="A0A511D6L5"/>
<comment type="caution">
    <text evidence="7">The sequence shown here is derived from an EMBL/GenBank/DDBJ whole genome shotgun (WGS) entry which is preliminary data.</text>
</comment>
<dbReference type="GO" id="GO:0006635">
    <property type="term" value="P:fatty acid beta-oxidation"/>
    <property type="evidence" value="ECO:0007669"/>
    <property type="project" value="TreeGrafter"/>
</dbReference>
<evidence type="ECO:0000256" key="3">
    <source>
        <dbReference type="ARBA" id="ARBA00023098"/>
    </source>
</evidence>
<name>A0A511D6L5_9PSEU</name>
<evidence type="ECO:0000256" key="6">
    <source>
        <dbReference type="ARBA" id="ARBA00023717"/>
    </source>
</evidence>
<keyword evidence="3" id="KW-0443">Lipid metabolism</keyword>
<evidence type="ECO:0000256" key="1">
    <source>
        <dbReference type="ARBA" id="ARBA00005254"/>
    </source>
</evidence>
<dbReference type="InterPro" id="IPR014748">
    <property type="entry name" value="Enoyl-CoA_hydra_C"/>
</dbReference>
<dbReference type="FunFam" id="1.10.12.10:FF:000001">
    <property type="entry name" value="Probable enoyl-CoA hydratase, mitochondrial"/>
    <property type="match status" value="1"/>
</dbReference>